<gene>
    <name evidence="3" type="ORF">NCTC10717_01561</name>
</gene>
<keyword evidence="4" id="KW-1185">Reference proteome</keyword>
<evidence type="ECO:0000259" key="2">
    <source>
        <dbReference type="Pfam" id="PF23843"/>
    </source>
</evidence>
<feature type="compositionally biased region" description="Low complexity" evidence="1">
    <location>
        <begin position="54"/>
        <end position="68"/>
    </location>
</feature>
<reference evidence="3 4" key="1">
    <citation type="submission" date="2018-06" db="EMBL/GenBank/DDBJ databases">
        <authorList>
            <consortium name="Pathogen Informatics"/>
            <person name="Doyle S."/>
        </authorList>
    </citation>
    <scope>NUCLEOTIDE SEQUENCE [LARGE SCALE GENOMIC DNA]</scope>
    <source>
        <strain evidence="3 4">NCTC10717</strain>
    </source>
</reference>
<evidence type="ECO:0000313" key="4">
    <source>
        <dbReference type="Proteomes" id="UP000254575"/>
    </source>
</evidence>
<dbReference type="InterPro" id="IPR055634">
    <property type="entry name" value="DUF7210"/>
</dbReference>
<dbReference type="RefSeq" id="WP_115218728.1">
    <property type="nucleotide sequence ID" value="NZ_UHIA01000004.1"/>
</dbReference>
<name>A0A380MYN1_9GAMM</name>
<sequence>MMSTYIVCAPVRHDGKRYAIGELIELSDEQALPLLKMQVIGLAVSGEISDAAKSTPADTAPPAEAEALPAEEKAKPKSKAKTSPDKEE</sequence>
<dbReference type="Proteomes" id="UP000254575">
    <property type="component" value="Unassembled WGS sequence"/>
</dbReference>
<protein>
    <recommendedName>
        <fullName evidence="2">DUF7210 domain-containing protein</fullName>
    </recommendedName>
</protein>
<dbReference type="EMBL" id="UHIA01000004">
    <property type="protein sequence ID" value="SUO97665.1"/>
    <property type="molecule type" value="Genomic_DNA"/>
</dbReference>
<evidence type="ECO:0000313" key="3">
    <source>
        <dbReference type="EMBL" id="SUO97665.1"/>
    </source>
</evidence>
<organism evidence="3 4">
    <name type="scientific">Suttonella indologenes</name>
    <dbReference type="NCBI Taxonomy" id="13276"/>
    <lineage>
        <taxon>Bacteria</taxon>
        <taxon>Pseudomonadati</taxon>
        <taxon>Pseudomonadota</taxon>
        <taxon>Gammaproteobacteria</taxon>
        <taxon>Cardiobacteriales</taxon>
        <taxon>Cardiobacteriaceae</taxon>
        <taxon>Suttonella</taxon>
    </lineage>
</organism>
<feature type="domain" description="DUF7210" evidence="2">
    <location>
        <begin position="5"/>
        <end position="40"/>
    </location>
</feature>
<feature type="region of interest" description="Disordered" evidence="1">
    <location>
        <begin position="50"/>
        <end position="88"/>
    </location>
</feature>
<proteinExistence type="predicted"/>
<dbReference type="Pfam" id="PF23843">
    <property type="entry name" value="DUF7210"/>
    <property type="match status" value="1"/>
</dbReference>
<evidence type="ECO:0000256" key="1">
    <source>
        <dbReference type="SAM" id="MobiDB-lite"/>
    </source>
</evidence>
<accession>A0A380MYN1</accession>
<dbReference type="AlphaFoldDB" id="A0A380MYN1"/>